<reference evidence="2 3" key="1">
    <citation type="submission" date="2020-04" db="EMBL/GenBank/DDBJ databases">
        <title>Arthrobacter sp. nov.</title>
        <authorList>
            <person name="Liu S."/>
        </authorList>
    </citation>
    <scope>NUCLEOTIDE SEQUENCE [LARGE SCALE GENOMIC DNA]</scope>
    <source>
        <strain evidence="2 3">E918</strain>
    </source>
</reference>
<dbReference type="EMBL" id="JAAZSQ010000001">
    <property type="protein sequence ID" value="NKX52964.1"/>
    <property type="molecule type" value="Genomic_DNA"/>
</dbReference>
<dbReference type="RefSeq" id="WP_168484300.1">
    <property type="nucleotide sequence ID" value="NZ_JAAZSQ010000001.1"/>
</dbReference>
<evidence type="ECO:0000313" key="2">
    <source>
        <dbReference type="EMBL" id="NKX52964.1"/>
    </source>
</evidence>
<accession>A0A7X6HAV7</accession>
<feature type="compositionally biased region" description="Basic and acidic residues" evidence="1">
    <location>
        <begin position="65"/>
        <end position="75"/>
    </location>
</feature>
<name>A0A7X6HAV7_9MICC</name>
<dbReference type="AlphaFoldDB" id="A0A7X6HAV7"/>
<sequence>MSTEGQRSEHPGGTGPGGTVPDSPDGVGIGAGQEPNTFEPEEDTPGKAQGGNVPAPDEASGPAEQQDRQEPDDRGLTTNITPSD</sequence>
<feature type="compositionally biased region" description="Basic and acidic residues" evidence="1">
    <location>
        <begin position="1"/>
        <end position="10"/>
    </location>
</feature>
<evidence type="ECO:0000313" key="3">
    <source>
        <dbReference type="Proteomes" id="UP000544090"/>
    </source>
</evidence>
<dbReference type="Proteomes" id="UP000544090">
    <property type="component" value="Unassembled WGS sequence"/>
</dbReference>
<evidence type="ECO:0000256" key="1">
    <source>
        <dbReference type="SAM" id="MobiDB-lite"/>
    </source>
</evidence>
<feature type="region of interest" description="Disordered" evidence="1">
    <location>
        <begin position="1"/>
        <end position="84"/>
    </location>
</feature>
<gene>
    <name evidence="2" type="ORF">HGG74_00135</name>
</gene>
<organism evidence="2 3">
    <name type="scientific">Arthrobacter mobilis</name>
    <dbReference type="NCBI Taxonomy" id="2724944"/>
    <lineage>
        <taxon>Bacteria</taxon>
        <taxon>Bacillati</taxon>
        <taxon>Actinomycetota</taxon>
        <taxon>Actinomycetes</taxon>
        <taxon>Micrococcales</taxon>
        <taxon>Micrococcaceae</taxon>
        <taxon>Arthrobacter</taxon>
    </lineage>
</organism>
<keyword evidence="3" id="KW-1185">Reference proteome</keyword>
<proteinExistence type="predicted"/>
<protein>
    <submittedName>
        <fullName evidence="2">Uncharacterized protein</fullName>
    </submittedName>
</protein>
<comment type="caution">
    <text evidence="2">The sequence shown here is derived from an EMBL/GenBank/DDBJ whole genome shotgun (WGS) entry which is preliminary data.</text>
</comment>